<feature type="region of interest" description="Disordered" evidence="1">
    <location>
        <begin position="1"/>
        <end position="29"/>
    </location>
</feature>
<dbReference type="EMBL" id="JANGAC010000007">
    <property type="protein sequence ID" value="MCQ4923673.1"/>
    <property type="molecule type" value="Genomic_DNA"/>
</dbReference>
<accession>A0ABT1SB35</accession>
<comment type="caution">
    <text evidence="2">The sequence shown here is derived from an EMBL/GenBank/DDBJ whole genome shotgun (WGS) entry which is preliminary data.</text>
</comment>
<gene>
    <name evidence="2" type="ORF">NE686_11275</name>
</gene>
<protein>
    <submittedName>
        <fullName evidence="2">DUF3787 domain-containing protein</fullName>
    </submittedName>
</protein>
<reference evidence="2 3" key="1">
    <citation type="submission" date="2022-06" db="EMBL/GenBank/DDBJ databases">
        <title>Isolation of gut microbiota from human fecal samples.</title>
        <authorList>
            <person name="Pamer E.G."/>
            <person name="Barat B."/>
            <person name="Waligurski E."/>
            <person name="Medina S."/>
            <person name="Paddock L."/>
            <person name="Mostad J."/>
        </authorList>
    </citation>
    <scope>NUCLEOTIDE SEQUENCE [LARGE SCALE GENOMIC DNA]</scope>
    <source>
        <strain evidence="2 3">DFI.7.95</strain>
    </source>
</reference>
<organism evidence="2 3">
    <name type="scientific">Tissierella carlieri</name>
    <dbReference type="NCBI Taxonomy" id="689904"/>
    <lineage>
        <taxon>Bacteria</taxon>
        <taxon>Bacillati</taxon>
        <taxon>Bacillota</taxon>
        <taxon>Tissierellia</taxon>
        <taxon>Tissierellales</taxon>
        <taxon>Tissierellaceae</taxon>
        <taxon>Tissierella</taxon>
    </lineage>
</organism>
<dbReference type="RefSeq" id="WP_256311585.1">
    <property type="nucleotide sequence ID" value="NZ_JANGAC010000007.1"/>
</dbReference>
<dbReference type="InterPro" id="IPR024209">
    <property type="entry name" value="CDIF630_02480-like"/>
</dbReference>
<dbReference type="Proteomes" id="UP001524478">
    <property type="component" value="Unassembled WGS sequence"/>
</dbReference>
<evidence type="ECO:0000313" key="3">
    <source>
        <dbReference type="Proteomes" id="UP001524478"/>
    </source>
</evidence>
<proteinExistence type="predicted"/>
<name>A0ABT1SB35_9FIRM</name>
<evidence type="ECO:0000313" key="2">
    <source>
        <dbReference type="EMBL" id="MCQ4923673.1"/>
    </source>
</evidence>
<evidence type="ECO:0000256" key="1">
    <source>
        <dbReference type="SAM" id="MobiDB-lite"/>
    </source>
</evidence>
<feature type="compositionally biased region" description="Basic and acidic residues" evidence="1">
    <location>
        <begin position="1"/>
        <end position="14"/>
    </location>
</feature>
<sequence length="70" mass="7994">MKEDKRSLNTDTEYKSATGSYKNHKDPNFGYSPTDVYYNTEKKVPDSGVAIPTYDAVVEAKEWVDDINKK</sequence>
<dbReference type="Pfam" id="PF12655">
    <property type="entry name" value="CDIF630_02480-like"/>
    <property type="match status" value="1"/>
</dbReference>
<keyword evidence="3" id="KW-1185">Reference proteome</keyword>